<proteinExistence type="predicted"/>
<dbReference type="AlphaFoldDB" id="A0A2A7HYX9"/>
<accession>A0A2A7HYX9</accession>
<comment type="caution">
    <text evidence="1">The sequence shown here is derived from an EMBL/GenBank/DDBJ whole genome shotgun (WGS) entry which is preliminary data.</text>
</comment>
<gene>
    <name evidence="1" type="ORF">COM96_10805</name>
</gene>
<protein>
    <submittedName>
        <fullName evidence="1">Uncharacterized protein</fullName>
    </submittedName>
</protein>
<dbReference type="Proteomes" id="UP000220006">
    <property type="component" value="Unassembled WGS sequence"/>
</dbReference>
<reference evidence="1 2" key="1">
    <citation type="submission" date="2017-09" db="EMBL/GenBank/DDBJ databases">
        <title>Large-scale bioinformatics analysis of Bacillus genomes uncovers conserved roles of natural products in bacterial physiology.</title>
        <authorList>
            <consortium name="Agbiome Team Llc"/>
            <person name="Bleich R.M."/>
            <person name="Grubbs K.J."/>
            <person name="Santa Maria K.C."/>
            <person name="Allen S.E."/>
            <person name="Farag S."/>
            <person name="Shank E.A."/>
            <person name="Bowers A."/>
        </authorList>
    </citation>
    <scope>NUCLEOTIDE SEQUENCE [LARGE SCALE GENOMIC DNA]</scope>
    <source>
        <strain evidence="1 2">AFS096845</strain>
    </source>
</reference>
<evidence type="ECO:0000313" key="2">
    <source>
        <dbReference type="Proteomes" id="UP000220006"/>
    </source>
</evidence>
<name>A0A2A7HYX9_BACCE</name>
<evidence type="ECO:0000313" key="1">
    <source>
        <dbReference type="EMBL" id="PEC22262.1"/>
    </source>
</evidence>
<dbReference type="EMBL" id="NVLK01000021">
    <property type="protein sequence ID" value="PEC22262.1"/>
    <property type="molecule type" value="Genomic_DNA"/>
</dbReference>
<sequence length="75" mass="8896">MCWIKIKRSNILMKEPHRHQAKKSKYPKTNKLTSPREIVHFFVFWCNKTLKLMDMACCATPSKKVKKVFIESKPS</sequence>
<organism evidence="1 2">
    <name type="scientific">Bacillus cereus</name>
    <dbReference type="NCBI Taxonomy" id="1396"/>
    <lineage>
        <taxon>Bacteria</taxon>
        <taxon>Bacillati</taxon>
        <taxon>Bacillota</taxon>
        <taxon>Bacilli</taxon>
        <taxon>Bacillales</taxon>
        <taxon>Bacillaceae</taxon>
        <taxon>Bacillus</taxon>
        <taxon>Bacillus cereus group</taxon>
    </lineage>
</organism>